<evidence type="ECO:0000313" key="2">
    <source>
        <dbReference type="Proteomes" id="UP000005522"/>
    </source>
</evidence>
<name>A0A059ZVH1_ACICK</name>
<dbReference type="Proteomes" id="UP000005522">
    <property type="component" value="Chromosome"/>
</dbReference>
<gene>
    <name evidence="1" type="ORF">Acaty_c1745</name>
</gene>
<dbReference type="AlphaFoldDB" id="A0A059ZVH1"/>
<dbReference type="HOGENOM" id="CLU_3338925_0_0_6"/>
<organism evidence="1 2">
    <name type="scientific">Acidithiobacillus caldus (strain ATCC 51756 / DSM 8584 / KU)</name>
    <dbReference type="NCBI Taxonomy" id="637389"/>
    <lineage>
        <taxon>Bacteria</taxon>
        <taxon>Pseudomonadati</taxon>
        <taxon>Pseudomonadota</taxon>
        <taxon>Acidithiobacillia</taxon>
        <taxon>Acidithiobacillales</taxon>
        <taxon>Acidithiobacillaceae</taxon>
        <taxon>Acidithiobacillus</taxon>
    </lineage>
</organism>
<protein>
    <submittedName>
        <fullName evidence="1">Uncharacterized protein</fullName>
    </submittedName>
</protein>
<evidence type="ECO:0000313" key="1">
    <source>
        <dbReference type="EMBL" id="AIA55605.1"/>
    </source>
</evidence>
<dbReference type="KEGG" id="acz:Acaty_c1745"/>
<accession>A0A059ZVH1</accession>
<dbReference type="EMBL" id="CP005986">
    <property type="protein sequence ID" value="AIA55605.1"/>
    <property type="molecule type" value="Genomic_DNA"/>
</dbReference>
<sequence length="37" mass="4005">MARRGIQKAAVALAAKTVRTAWVLMARGESYRMAVAV</sequence>
<proteinExistence type="predicted"/>
<reference evidence="1 2" key="1">
    <citation type="journal article" date="2009" name="J. Bacteriol.">
        <title>Draft genome sequence of the extremely acidophilic bacterium Acidithiobacillus caldus ATCC 51756 reveals metabolic versatility in the genus Acidithiobacillus.</title>
        <authorList>
            <person name="Valdes J."/>
            <person name="Quatrini R."/>
            <person name="Hallberg K."/>
            <person name="Dopson M."/>
            <person name="Valenzuela P.D."/>
            <person name="Holmes D.S."/>
        </authorList>
    </citation>
    <scope>NUCLEOTIDE SEQUENCE [LARGE SCALE GENOMIC DNA]</scope>
    <source>
        <strain evidence="2">ATCC 51756 / DSM 8584 / KU</strain>
    </source>
</reference>